<evidence type="ECO:0000313" key="1">
    <source>
        <dbReference type="EMBL" id="MFI7589049.1"/>
    </source>
</evidence>
<protein>
    <submittedName>
        <fullName evidence="1">Uncharacterized protein</fullName>
    </submittedName>
</protein>
<evidence type="ECO:0000313" key="2">
    <source>
        <dbReference type="Proteomes" id="UP001612915"/>
    </source>
</evidence>
<proteinExistence type="predicted"/>
<accession>A0ABW8ARM1</accession>
<dbReference type="EMBL" id="JBITLV010000006">
    <property type="protein sequence ID" value="MFI7589049.1"/>
    <property type="molecule type" value="Genomic_DNA"/>
</dbReference>
<keyword evidence="2" id="KW-1185">Reference proteome</keyword>
<comment type="caution">
    <text evidence="1">The sequence shown here is derived from an EMBL/GenBank/DDBJ whole genome shotgun (WGS) entry which is preliminary data.</text>
</comment>
<organism evidence="1 2">
    <name type="scientific">Spongisporangium articulatum</name>
    <dbReference type="NCBI Taxonomy" id="3362603"/>
    <lineage>
        <taxon>Bacteria</taxon>
        <taxon>Bacillati</taxon>
        <taxon>Actinomycetota</taxon>
        <taxon>Actinomycetes</taxon>
        <taxon>Kineosporiales</taxon>
        <taxon>Kineosporiaceae</taxon>
        <taxon>Spongisporangium</taxon>
    </lineage>
</organism>
<dbReference type="RefSeq" id="WP_398283357.1">
    <property type="nucleotide sequence ID" value="NZ_JBITLV010000006.1"/>
</dbReference>
<dbReference type="Proteomes" id="UP001612915">
    <property type="component" value="Unassembled WGS sequence"/>
</dbReference>
<reference evidence="1 2" key="1">
    <citation type="submission" date="2024-10" db="EMBL/GenBank/DDBJ databases">
        <title>The Natural Products Discovery Center: Release of the First 8490 Sequenced Strains for Exploring Actinobacteria Biosynthetic Diversity.</title>
        <authorList>
            <person name="Kalkreuter E."/>
            <person name="Kautsar S.A."/>
            <person name="Yang D."/>
            <person name="Bader C.D."/>
            <person name="Teijaro C.N."/>
            <person name="Fluegel L."/>
            <person name="Davis C.M."/>
            <person name="Simpson J.R."/>
            <person name="Lauterbach L."/>
            <person name="Steele A.D."/>
            <person name="Gui C."/>
            <person name="Meng S."/>
            <person name="Li G."/>
            <person name="Viehrig K."/>
            <person name="Ye F."/>
            <person name="Su P."/>
            <person name="Kiefer A.F."/>
            <person name="Nichols A."/>
            <person name="Cepeda A.J."/>
            <person name="Yan W."/>
            <person name="Fan B."/>
            <person name="Jiang Y."/>
            <person name="Adhikari A."/>
            <person name="Zheng C.-J."/>
            <person name="Schuster L."/>
            <person name="Cowan T.M."/>
            <person name="Smanski M.J."/>
            <person name="Chevrette M.G."/>
            <person name="De Carvalho L.P.S."/>
            <person name="Shen B."/>
        </authorList>
    </citation>
    <scope>NUCLEOTIDE SEQUENCE [LARGE SCALE GENOMIC DNA]</scope>
    <source>
        <strain evidence="1 2">NPDC049639</strain>
    </source>
</reference>
<sequence>MLDLPRSVRLAAWGTALLGGRCDVVSVGRAVVRDDEPHDVLVDDAVAAEFGLPAGGVPARLVDVLPMLPPGTEFRVVLPAPGDLLGLPGPAAFNEAALAAGESVLVGVGDGARFGLVPDVTEFGSVYEPGAMVTWHAVAVDNRPGGVAALLAMSVADADRELRSALNTAIAELARLDIARWREDAADRVAAIRDGGLEPGSLPDGTPGRCLRVLATAARVRAIVQLASEDDGAAVTGHEAVSRARTLRELDSVSRRAMVAAVNGILEPAD</sequence>
<gene>
    <name evidence="1" type="ORF">ACIB24_18455</name>
</gene>
<name>A0ABW8ARM1_9ACTN</name>